<feature type="domain" description="Methyltransferase" evidence="3">
    <location>
        <begin position="49"/>
        <end position="146"/>
    </location>
</feature>
<name>A0A9W6R0W0_9PSEU</name>
<accession>A0A9W6R0W0</accession>
<evidence type="ECO:0000259" key="3">
    <source>
        <dbReference type="Pfam" id="PF13649"/>
    </source>
</evidence>
<dbReference type="AlphaFoldDB" id="A0A9W6R0W0"/>
<dbReference type="GO" id="GO:0008168">
    <property type="term" value="F:methyltransferase activity"/>
    <property type="evidence" value="ECO:0007669"/>
    <property type="project" value="UniProtKB-KW"/>
</dbReference>
<dbReference type="PANTHER" id="PTHR43861">
    <property type="entry name" value="TRANS-ACONITATE 2-METHYLTRANSFERASE-RELATED"/>
    <property type="match status" value="1"/>
</dbReference>
<keyword evidence="1 4" id="KW-0489">Methyltransferase</keyword>
<reference evidence="4" key="1">
    <citation type="submission" date="2023-03" db="EMBL/GenBank/DDBJ databases">
        <title>Amycolatopsis taiwanensis NBRC 103393.</title>
        <authorList>
            <person name="Ichikawa N."/>
            <person name="Sato H."/>
            <person name="Tonouchi N."/>
        </authorList>
    </citation>
    <scope>NUCLEOTIDE SEQUENCE</scope>
    <source>
        <strain evidence="4">NBRC 103393</strain>
    </source>
</reference>
<dbReference type="InterPro" id="IPR029063">
    <property type="entry name" value="SAM-dependent_MTases_sf"/>
</dbReference>
<evidence type="ECO:0000256" key="1">
    <source>
        <dbReference type="ARBA" id="ARBA00022603"/>
    </source>
</evidence>
<dbReference type="Pfam" id="PF13649">
    <property type="entry name" value="Methyltransf_25"/>
    <property type="match status" value="1"/>
</dbReference>
<dbReference type="GO" id="GO:0032259">
    <property type="term" value="P:methylation"/>
    <property type="evidence" value="ECO:0007669"/>
    <property type="project" value="UniProtKB-KW"/>
</dbReference>
<dbReference type="EMBL" id="BSTI01000006">
    <property type="protein sequence ID" value="GLY66586.1"/>
    <property type="molecule type" value="Genomic_DNA"/>
</dbReference>
<proteinExistence type="predicted"/>
<dbReference type="RefSeq" id="WP_285487335.1">
    <property type="nucleotide sequence ID" value="NZ_BSTI01000006.1"/>
</dbReference>
<keyword evidence="5" id="KW-1185">Reference proteome</keyword>
<dbReference type="Proteomes" id="UP001165136">
    <property type="component" value="Unassembled WGS sequence"/>
</dbReference>
<comment type="caution">
    <text evidence="4">The sequence shown here is derived from an EMBL/GenBank/DDBJ whole genome shotgun (WGS) entry which is preliminary data.</text>
</comment>
<sequence length="266" mass="28948">MQEKPGTFDTAVAAWQRWQEAPWGRLRYTQAEANLACHLDSLGSPPLRVLDLGGGDGGDAIRLAMKGCHVTIADYAPAMLAAAEQRAAEAGVADRVTCVEADATKPPSTLADHGGYDVVLSHNLLQYLPDLKQALAAGVGLVRPGGLFSVITINRHSEPLNLAIRQNDPIAARAALDTDQSRTHTFGTTMILRTADEVGYVLDELGCPVTGHYGISSVCHYMTDDERKQDPVFYAELERLELAVADRLPYLHTARFFHLIGRRQFG</sequence>
<dbReference type="Gene3D" id="3.40.50.150">
    <property type="entry name" value="Vaccinia Virus protein VP39"/>
    <property type="match status" value="1"/>
</dbReference>
<protein>
    <submittedName>
        <fullName evidence="4">Methyltransferase</fullName>
    </submittedName>
</protein>
<evidence type="ECO:0000256" key="2">
    <source>
        <dbReference type="ARBA" id="ARBA00022679"/>
    </source>
</evidence>
<organism evidence="4 5">
    <name type="scientific">Amycolatopsis taiwanensis</name>
    <dbReference type="NCBI Taxonomy" id="342230"/>
    <lineage>
        <taxon>Bacteria</taxon>
        <taxon>Bacillati</taxon>
        <taxon>Actinomycetota</taxon>
        <taxon>Actinomycetes</taxon>
        <taxon>Pseudonocardiales</taxon>
        <taxon>Pseudonocardiaceae</taxon>
        <taxon>Amycolatopsis</taxon>
    </lineage>
</organism>
<evidence type="ECO:0000313" key="4">
    <source>
        <dbReference type="EMBL" id="GLY66586.1"/>
    </source>
</evidence>
<dbReference type="PANTHER" id="PTHR43861:SF1">
    <property type="entry name" value="TRANS-ACONITATE 2-METHYLTRANSFERASE"/>
    <property type="match status" value="1"/>
</dbReference>
<keyword evidence="2" id="KW-0808">Transferase</keyword>
<dbReference type="SUPFAM" id="SSF53335">
    <property type="entry name" value="S-adenosyl-L-methionine-dependent methyltransferases"/>
    <property type="match status" value="1"/>
</dbReference>
<gene>
    <name evidence="4" type="ORF">Atai01_32050</name>
</gene>
<evidence type="ECO:0000313" key="5">
    <source>
        <dbReference type="Proteomes" id="UP001165136"/>
    </source>
</evidence>
<dbReference type="InterPro" id="IPR041698">
    <property type="entry name" value="Methyltransf_25"/>
</dbReference>